<dbReference type="RefSeq" id="WP_120244900.1">
    <property type="nucleotide sequence ID" value="NZ_RAPO01000002.1"/>
</dbReference>
<comment type="caution">
    <text evidence="1">The sequence shown here is derived from an EMBL/GenBank/DDBJ whole genome shotgun (WGS) entry which is preliminary data.</text>
</comment>
<evidence type="ECO:0000313" key="1">
    <source>
        <dbReference type="EMBL" id="RKD95653.1"/>
    </source>
</evidence>
<reference evidence="1 2" key="1">
    <citation type="submission" date="2018-09" db="EMBL/GenBank/DDBJ databases">
        <title>Genomic Encyclopedia of Archaeal and Bacterial Type Strains, Phase II (KMG-II): from individual species to whole genera.</title>
        <authorList>
            <person name="Goeker M."/>
        </authorList>
    </citation>
    <scope>NUCLEOTIDE SEQUENCE [LARGE SCALE GENOMIC DNA]</scope>
    <source>
        <strain evidence="1 2">DSM 13151</strain>
    </source>
</reference>
<dbReference type="EMBL" id="RAPO01000002">
    <property type="protein sequence ID" value="RKD95653.1"/>
    <property type="molecule type" value="Genomic_DNA"/>
</dbReference>
<proteinExistence type="predicted"/>
<sequence length="80" mass="9364">MKAEDILEKYGLTKETTTRYIDAITRMNQTEAAEELEVSRDTVNRYKKAFDKMTDLERGQLIASLTTDKLLRQAYKQSER</sequence>
<organism evidence="1 2">
    <name type="scientific">Halopiger aswanensis</name>
    <dbReference type="NCBI Taxonomy" id="148449"/>
    <lineage>
        <taxon>Archaea</taxon>
        <taxon>Methanobacteriati</taxon>
        <taxon>Methanobacteriota</taxon>
        <taxon>Stenosarchaea group</taxon>
        <taxon>Halobacteria</taxon>
        <taxon>Halobacteriales</taxon>
        <taxon>Natrialbaceae</taxon>
        <taxon>Halopiger</taxon>
    </lineage>
</organism>
<keyword evidence="2" id="KW-1185">Reference proteome</keyword>
<name>A0A3R7DAL5_9EURY</name>
<gene>
    <name evidence="1" type="ORF">ATJ93_2514</name>
</gene>
<protein>
    <submittedName>
        <fullName evidence="1">Uncharacterized protein</fullName>
    </submittedName>
</protein>
<accession>A0A3R7DAL5</accession>
<dbReference type="OrthoDB" id="350644at2157"/>
<dbReference type="Proteomes" id="UP000283805">
    <property type="component" value="Unassembled WGS sequence"/>
</dbReference>
<evidence type="ECO:0000313" key="2">
    <source>
        <dbReference type="Proteomes" id="UP000283805"/>
    </source>
</evidence>
<dbReference type="AlphaFoldDB" id="A0A3R7DAL5"/>